<evidence type="ECO:0000313" key="7">
    <source>
        <dbReference type="Proteomes" id="UP000286063"/>
    </source>
</evidence>
<dbReference type="PRINTS" id="PR01346">
    <property type="entry name" value="HELNAPAPROT"/>
</dbReference>
<dbReference type="OrthoDB" id="9797023at2"/>
<gene>
    <name evidence="4" type="ORF">DWW18_17465</name>
    <name evidence="5" type="ORF">DXA50_12485</name>
</gene>
<dbReference type="PANTHER" id="PTHR42932">
    <property type="entry name" value="GENERAL STRESS PROTEIN 20U"/>
    <property type="match status" value="1"/>
</dbReference>
<dbReference type="GO" id="GO:0016722">
    <property type="term" value="F:oxidoreductase activity, acting on metal ions"/>
    <property type="evidence" value="ECO:0007669"/>
    <property type="project" value="InterPro"/>
</dbReference>
<dbReference type="Gene3D" id="1.20.1260.10">
    <property type="match status" value="1"/>
</dbReference>
<dbReference type="AlphaFoldDB" id="A0A413ILX6"/>
<dbReference type="PROSITE" id="PS00818">
    <property type="entry name" value="DPS_1"/>
    <property type="match status" value="1"/>
</dbReference>
<comment type="caution">
    <text evidence="5">The sequence shown here is derived from an EMBL/GenBank/DDBJ whole genome shotgun (WGS) entry which is preliminary data.</text>
</comment>
<dbReference type="SUPFAM" id="SSF47240">
    <property type="entry name" value="Ferritin-like"/>
    <property type="match status" value="1"/>
</dbReference>
<feature type="domain" description="Ferritin/DPS" evidence="3">
    <location>
        <begin position="19"/>
        <end position="157"/>
    </location>
</feature>
<dbReference type="PANTHER" id="PTHR42932:SF1">
    <property type="entry name" value="GENERAL STRESS PROTEIN 20U"/>
    <property type="match status" value="1"/>
</dbReference>
<protein>
    <submittedName>
        <fullName evidence="5">DNA starvation/stationary phase protection protein</fullName>
    </submittedName>
</protein>
<dbReference type="EMBL" id="QRZA01000033">
    <property type="protein sequence ID" value="RGV31398.1"/>
    <property type="molecule type" value="Genomic_DNA"/>
</dbReference>
<dbReference type="STRING" id="1121130.GCA_000519105_02796"/>
<sequence length="158" mass="18272">MKALNLIGLDKEKSKELVNHLNDLLANYQIFYQNLRGFHWNVKGSNFFELHAKFEEYYNDAIEKVDEIAERVLTLEGTPLHSYSAYMKQAEIKEVTGVSDGNRCVKEIVENLGILIRKEREILALAAEIGDDGTQDMINPYISEQEKNLWMLRAYLSE</sequence>
<dbReference type="InterPro" id="IPR008331">
    <property type="entry name" value="Ferritin_DPS_dom"/>
</dbReference>
<evidence type="ECO:0000259" key="3">
    <source>
        <dbReference type="Pfam" id="PF00210"/>
    </source>
</evidence>
<dbReference type="Proteomes" id="UP000286063">
    <property type="component" value="Unassembled WGS sequence"/>
</dbReference>
<accession>A0A413ILX6</accession>
<evidence type="ECO:0000313" key="6">
    <source>
        <dbReference type="Proteomes" id="UP000283589"/>
    </source>
</evidence>
<evidence type="ECO:0000313" key="4">
    <source>
        <dbReference type="EMBL" id="RGV31398.1"/>
    </source>
</evidence>
<dbReference type="EMBL" id="QSCR01000022">
    <property type="protein sequence ID" value="RGY15944.1"/>
    <property type="molecule type" value="Genomic_DNA"/>
</dbReference>
<dbReference type="Pfam" id="PF00210">
    <property type="entry name" value="Ferritin"/>
    <property type="match status" value="1"/>
</dbReference>
<comment type="similarity">
    <text evidence="1 2">Belongs to the Dps family.</text>
</comment>
<dbReference type="GO" id="GO:0008199">
    <property type="term" value="F:ferric iron binding"/>
    <property type="evidence" value="ECO:0007669"/>
    <property type="project" value="InterPro"/>
</dbReference>
<dbReference type="InterPro" id="IPR009078">
    <property type="entry name" value="Ferritin-like_SF"/>
</dbReference>
<evidence type="ECO:0000256" key="2">
    <source>
        <dbReference type="RuleBase" id="RU003875"/>
    </source>
</evidence>
<name>A0A413ILX6_9BACT</name>
<dbReference type="InterPro" id="IPR012347">
    <property type="entry name" value="Ferritin-like"/>
</dbReference>
<dbReference type="InterPro" id="IPR002177">
    <property type="entry name" value="DPS_DNA-bd"/>
</dbReference>
<dbReference type="CDD" id="cd01043">
    <property type="entry name" value="DPS"/>
    <property type="match status" value="1"/>
</dbReference>
<dbReference type="Proteomes" id="UP000283589">
    <property type="component" value="Unassembled WGS sequence"/>
</dbReference>
<dbReference type="RefSeq" id="WP_117775205.1">
    <property type="nucleotide sequence ID" value="NZ_CALBWO010000024.1"/>
</dbReference>
<evidence type="ECO:0000313" key="5">
    <source>
        <dbReference type="EMBL" id="RGY15944.1"/>
    </source>
</evidence>
<dbReference type="PIRSF" id="PIRSF005900">
    <property type="entry name" value="Dps"/>
    <property type="match status" value="1"/>
</dbReference>
<proteinExistence type="inferred from homology"/>
<organism evidence="5 7">
    <name type="scientific">Butyricimonas virosa</name>
    <dbReference type="NCBI Taxonomy" id="544645"/>
    <lineage>
        <taxon>Bacteria</taxon>
        <taxon>Pseudomonadati</taxon>
        <taxon>Bacteroidota</taxon>
        <taxon>Bacteroidia</taxon>
        <taxon>Bacteroidales</taxon>
        <taxon>Odoribacteraceae</taxon>
        <taxon>Butyricimonas</taxon>
    </lineage>
</organism>
<evidence type="ECO:0000256" key="1">
    <source>
        <dbReference type="ARBA" id="ARBA00009497"/>
    </source>
</evidence>
<dbReference type="InterPro" id="IPR023188">
    <property type="entry name" value="DPS_DNA-bd_CS"/>
</dbReference>
<reference evidence="6 7" key="1">
    <citation type="submission" date="2018-08" db="EMBL/GenBank/DDBJ databases">
        <title>A genome reference for cultivated species of the human gut microbiota.</title>
        <authorList>
            <person name="Zou Y."/>
            <person name="Xue W."/>
            <person name="Luo G."/>
        </authorList>
    </citation>
    <scope>NUCLEOTIDE SEQUENCE [LARGE SCALE GENOMIC DNA]</scope>
    <source>
        <strain evidence="4 6">AF14-49</strain>
        <strain evidence="5 7">OF02-7</strain>
    </source>
</reference>